<keyword evidence="1" id="KW-1133">Transmembrane helix</keyword>
<dbReference type="Proteomes" id="UP001186944">
    <property type="component" value="Unassembled WGS sequence"/>
</dbReference>
<protein>
    <submittedName>
        <fullName evidence="2">Uncharacterized protein</fullName>
    </submittedName>
</protein>
<evidence type="ECO:0000313" key="2">
    <source>
        <dbReference type="EMBL" id="KAK3105647.1"/>
    </source>
</evidence>
<organism evidence="2 3">
    <name type="scientific">Pinctada imbricata</name>
    <name type="common">Atlantic pearl-oyster</name>
    <name type="synonym">Pinctada martensii</name>
    <dbReference type="NCBI Taxonomy" id="66713"/>
    <lineage>
        <taxon>Eukaryota</taxon>
        <taxon>Metazoa</taxon>
        <taxon>Spiralia</taxon>
        <taxon>Lophotrochozoa</taxon>
        <taxon>Mollusca</taxon>
        <taxon>Bivalvia</taxon>
        <taxon>Autobranchia</taxon>
        <taxon>Pteriomorphia</taxon>
        <taxon>Pterioida</taxon>
        <taxon>Pterioidea</taxon>
        <taxon>Pteriidae</taxon>
        <taxon>Pinctada</taxon>
    </lineage>
</organism>
<keyword evidence="1" id="KW-0472">Membrane</keyword>
<evidence type="ECO:0000313" key="3">
    <source>
        <dbReference type="Proteomes" id="UP001186944"/>
    </source>
</evidence>
<sequence length="363" mass="40905">MWFIPVSMRFIPVNMWFTPVSMGFIPVSMWFILVNMWFIPVSMCFIPVNKRCWINPQSIKDGEEDNRNKHQNPTVDHIGLLSTPLQSRSNLTLYDDIYGIRIAPSVPVLRTCPSRELLYDYPIPENRSLPLVNRNIPALAELPPSRFASREVLASQNNIYASMEPFYIEVEDSIGTGISGSSYLSLHPPRKYNSLDRFQRFRDPACLTYPNSTKREGPVIRIKRRNSTANHVNLTTVNPITSRHNLVQFDELDNNRTGGLPIAIITPAASMGTLYVNPQPHTYPSLSRSHLVLAGPYAAISRSHLTLPDLPLPRSPSREELASCMNLPAPTDTFYIDVMNGMGARPSGLLSCIKSLIHRLSFA</sequence>
<feature type="transmembrane region" description="Helical" evidence="1">
    <location>
        <begin position="20"/>
        <end position="41"/>
    </location>
</feature>
<accession>A0AA88YPR9</accession>
<keyword evidence="3" id="KW-1185">Reference proteome</keyword>
<gene>
    <name evidence="2" type="ORF">FSP39_002585</name>
</gene>
<dbReference type="AlphaFoldDB" id="A0AA88YPR9"/>
<proteinExistence type="predicted"/>
<keyword evidence="1" id="KW-0812">Transmembrane</keyword>
<dbReference type="EMBL" id="VSWD01000003">
    <property type="protein sequence ID" value="KAK3105647.1"/>
    <property type="molecule type" value="Genomic_DNA"/>
</dbReference>
<reference evidence="2" key="1">
    <citation type="submission" date="2019-08" db="EMBL/GenBank/DDBJ databases">
        <title>The improved chromosome-level genome for the pearl oyster Pinctada fucata martensii using PacBio sequencing and Hi-C.</title>
        <authorList>
            <person name="Zheng Z."/>
        </authorList>
    </citation>
    <scope>NUCLEOTIDE SEQUENCE</scope>
    <source>
        <strain evidence="2">ZZ-2019</strain>
        <tissue evidence="2">Adductor muscle</tissue>
    </source>
</reference>
<evidence type="ECO:0000256" key="1">
    <source>
        <dbReference type="SAM" id="Phobius"/>
    </source>
</evidence>
<name>A0AA88YPR9_PINIB</name>
<comment type="caution">
    <text evidence="2">The sequence shown here is derived from an EMBL/GenBank/DDBJ whole genome shotgun (WGS) entry which is preliminary data.</text>
</comment>